<feature type="repeat" description="WD" evidence="3">
    <location>
        <begin position="19"/>
        <end position="52"/>
    </location>
</feature>
<dbReference type="InterPro" id="IPR051246">
    <property type="entry name" value="WDR48"/>
</dbReference>
<dbReference type="CDD" id="cd17041">
    <property type="entry name" value="Ubl_WDR48"/>
    <property type="match status" value="1"/>
</dbReference>
<keyword evidence="6" id="KW-1185">Reference proteome</keyword>
<dbReference type="OrthoDB" id="2421129at2759"/>
<dbReference type="GO" id="GO:0000724">
    <property type="term" value="P:double-strand break repair via homologous recombination"/>
    <property type="evidence" value="ECO:0007669"/>
    <property type="project" value="TreeGrafter"/>
</dbReference>
<evidence type="ECO:0000256" key="2">
    <source>
        <dbReference type="ARBA" id="ARBA00022737"/>
    </source>
</evidence>
<dbReference type="GO" id="GO:0043130">
    <property type="term" value="F:ubiquitin binding"/>
    <property type="evidence" value="ECO:0007669"/>
    <property type="project" value="TreeGrafter"/>
</dbReference>
<feature type="repeat" description="WD" evidence="3">
    <location>
        <begin position="126"/>
        <end position="168"/>
    </location>
</feature>
<dbReference type="FunCoup" id="A0A5J5EUP8">
    <property type="interactions" value="80"/>
</dbReference>
<evidence type="ECO:0000256" key="4">
    <source>
        <dbReference type="SAM" id="MobiDB-lite"/>
    </source>
</evidence>
<dbReference type="PANTHER" id="PTHR19862">
    <property type="entry name" value="WD REPEAT-CONTAINING PROTEIN 48"/>
    <property type="match status" value="1"/>
</dbReference>
<dbReference type="SMART" id="SM00320">
    <property type="entry name" value="WD40"/>
    <property type="match status" value="8"/>
</dbReference>
<evidence type="ECO:0000256" key="3">
    <source>
        <dbReference type="PROSITE-ProRule" id="PRU00221"/>
    </source>
</evidence>
<dbReference type="PROSITE" id="PS50294">
    <property type="entry name" value="WD_REPEATS_REGION"/>
    <property type="match status" value="2"/>
</dbReference>
<dbReference type="Proteomes" id="UP000326924">
    <property type="component" value="Unassembled WGS sequence"/>
</dbReference>
<feature type="region of interest" description="Disordered" evidence="4">
    <location>
        <begin position="353"/>
        <end position="383"/>
    </location>
</feature>
<dbReference type="PROSITE" id="PS50082">
    <property type="entry name" value="WD_REPEATS_2"/>
    <property type="match status" value="4"/>
</dbReference>
<protein>
    <submittedName>
        <fullName evidence="5">Uncharacterized protein</fullName>
    </submittedName>
</protein>
<reference evidence="5 6" key="1">
    <citation type="submission" date="2019-09" db="EMBL/GenBank/DDBJ databases">
        <title>Draft genome of the ectomycorrhizal ascomycete Sphaerosporella brunnea.</title>
        <authorList>
            <consortium name="DOE Joint Genome Institute"/>
            <person name="Benucci G.M."/>
            <person name="Marozzi G."/>
            <person name="Antonielli L."/>
            <person name="Sanchez S."/>
            <person name="Marco P."/>
            <person name="Wang X."/>
            <person name="Falini L.B."/>
            <person name="Barry K."/>
            <person name="Haridas S."/>
            <person name="Lipzen A."/>
            <person name="Labutti K."/>
            <person name="Grigoriev I.V."/>
            <person name="Murat C."/>
            <person name="Martin F."/>
            <person name="Albertini E."/>
            <person name="Donnini D."/>
            <person name="Bonito G."/>
        </authorList>
    </citation>
    <scope>NUCLEOTIDE SEQUENCE [LARGE SCALE GENOMIC DNA]</scope>
    <source>
        <strain evidence="5 6">Sb_GMNB300</strain>
    </source>
</reference>
<comment type="caution">
    <text evidence="5">The sequence shown here is derived from an EMBL/GenBank/DDBJ whole genome shotgun (WGS) entry which is preliminary data.</text>
</comment>
<dbReference type="Gene3D" id="2.130.10.10">
    <property type="entry name" value="YVTN repeat-like/Quinoprotein amine dehydrogenase"/>
    <property type="match status" value="2"/>
</dbReference>
<evidence type="ECO:0000256" key="1">
    <source>
        <dbReference type="ARBA" id="ARBA00022574"/>
    </source>
</evidence>
<dbReference type="InterPro" id="IPR036322">
    <property type="entry name" value="WD40_repeat_dom_sf"/>
</dbReference>
<proteinExistence type="predicted"/>
<dbReference type="PANTHER" id="PTHR19862:SF14">
    <property type="entry name" value="WD REPEAT-CONTAINING PROTEIN 48"/>
    <property type="match status" value="1"/>
</dbReference>
<dbReference type="Pfam" id="PF00400">
    <property type="entry name" value="WD40"/>
    <property type="match status" value="4"/>
</dbReference>
<dbReference type="InterPro" id="IPR021772">
    <property type="entry name" value="WDR48/Bun107"/>
</dbReference>
<dbReference type="InterPro" id="IPR015943">
    <property type="entry name" value="WD40/YVTN_repeat-like_dom_sf"/>
</dbReference>
<dbReference type="EMBL" id="VXIS01000105">
    <property type="protein sequence ID" value="KAA8904655.1"/>
    <property type="molecule type" value="Genomic_DNA"/>
</dbReference>
<feature type="region of interest" description="Disordered" evidence="4">
    <location>
        <begin position="660"/>
        <end position="750"/>
    </location>
</feature>
<keyword evidence="1 3" id="KW-0853">WD repeat</keyword>
<feature type="repeat" description="WD" evidence="3">
    <location>
        <begin position="83"/>
        <end position="114"/>
    </location>
</feature>
<sequence>MARKARQRISYVLPLANSPGGHRLGVNSLAVDRPQGILYTAGRDGVVCLWNIGVDVSGSTHHRPGSEYVPRPVPTPSTFRDQIQAHTHWVNDLVLAHSNEAVVSCSSDLTVKLWRPHSTSHQANTIGVHSDYVKCLATPSGHSDWVASGGLDRKIRVWDLNGGGEKLQIDIAGEDGNNTKGSVYSLGIGGGVVASGGPEGCVRVWDPRSGKPITKFVGHTDNVRAILVSEQGNMVLTASSDTTIKLWSVTAGRCLDTLSMHNDSVWSLHSSHPGLEIFHSSDRSGLIAKTDIRNVAEVEDGICVAVCQEKGGVNKVVAAGDYLWTATSSSSINRWMDVDTNADLVSDYRRPRVASSASSRPRIPFTSSVGTGASSPPPPAGRHAIPITALLRMSTSSSFPSNVRDPDAVTVYSMASARQTSISETIMEGDPGVTVPYNEIPDETIEGQRGLVKHFLLNDRRRVLTVDTAGEVVMWDLLKCVPIKSFGERHLEDVAMEVNTTDSIANWCQVDTRTGKLACVLEENYCFDAEMYADEADIEEKLEFRDDQRINMGKWVLRYLFSNLIDEEIRRDEEYRKTLEEKRVRKENIQLQLPPTTFSMIDAAGSPVTTPTAKNTGSGFYLFPQTPNMGIGVATPNVSFMTTPWDGDTARKSMERQSVDYFSSGGGVSSPLVKNSGATPGEPEEVPGSPVETKEEKGTSRFGWRPFGNKKLGRSASTDMGTKSPLPNTDEKPSEQTVAEENSDKPDALDETLGAVIRKIRAGYERDTSDEGITTVISPSLPQETPVLKPPHGTSIIVQEEKPDFGGVADLYRGTVGSLGEDADLLERVMPAWLAELLLLNRTPFKDTIKVSFVLVPWQDELPVLPSESGSEGKNSRLNANRMLRAKKVLAYVAEHLAPPFMNTSYVPKPKDGGDPPKPEEWLELFCHDQIVPPTMTLATIRSFVWKTGGDVTLHYRRKDRPVLETLGEKRKDTSGKTV</sequence>
<accession>A0A5J5EUP8</accession>
<dbReference type="InterPro" id="IPR019775">
    <property type="entry name" value="WD40_repeat_CS"/>
</dbReference>
<gene>
    <name evidence="5" type="ORF">FN846DRAFT_779449</name>
</gene>
<dbReference type="SUPFAM" id="SSF50978">
    <property type="entry name" value="WD40 repeat-like"/>
    <property type="match status" value="1"/>
</dbReference>
<feature type="repeat" description="WD" evidence="3">
    <location>
        <begin position="216"/>
        <end position="257"/>
    </location>
</feature>
<feature type="compositionally biased region" description="Polar residues" evidence="4">
    <location>
        <begin position="715"/>
        <end position="727"/>
    </location>
</feature>
<keyword evidence="2" id="KW-0677">Repeat</keyword>
<dbReference type="InterPro" id="IPR001680">
    <property type="entry name" value="WD40_rpt"/>
</dbReference>
<feature type="compositionally biased region" description="Low complexity" evidence="4">
    <location>
        <begin position="353"/>
        <end position="374"/>
    </location>
</feature>
<dbReference type="PROSITE" id="PS00678">
    <property type="entry name" value="WD_REPEATS_1"/>
    <property type="match status" value="2"/>
</dbReference>
<dbReference type="CDD" id="cd00200">
    <property type="entry name" value="WD40"/>
    <property type="match status" value="1"/>
</dbReference>
<dbReference type="AlphaFoldDB" id="A0A5J5EUP8"/>
<dbReference type="InParanoid" id="A0A5J5EUP8"/>
<evidence type="ECO:0000313" key="5">
    <source>
        <dbReference type="EMBL" id="KAA8904655.1"/>
    </source>
</evidence>
<name>A0A5J5EUP8_9PEZI</name>
<evidence type="ECO:0000313" key="6">
    <source>
        <dbReference type="Proteomes" id="UP000326924"/>
    </source>
</evidence>
<dbReference type="Pfam" id="PF11816">
    <property type="entry name" value="DUF3337"/>
    <property type="match status" value="1"/>
</dbReference>
<organism evidence="5 6">
    <name type="scientific">Sphaerosporella brunnea</name>
    <dbReference type="NCBI Taxonomy" id="1250544"/>
    <lineage>
        <taxon>Eukaryota</taxon>
        <taxon>Fungi</taxon>
        <taxon>Dikarya</taxon>
        <taxon>Ascomycota</taxon>
        <taxon>Pezizomycotina</taxon>
        <taxon>Pezizomycetes</taxon>
        <taxon>Pezizales</taxon>
        <taxon>Pyronemataceae</taxon>
        <taxon>Sphaerosporella</taxon>
    </lineage>
</organism>